<organism evidence="3 4">
    <name type="scientific">Trapa incisa</name>
    <dbReference type="NCBI Taxonomy" id="236973"/>
    <lineage>
        <taxon>Eukaryota</taxon>
        <taxon>Viridiplantae</taxon>
        <taxon>Streptophyta</taxon>
        <taxon>Embryophyta</taxon>
        <taxon>Tracheophyta</taxon>
        <taxon>Spermatophyta</taxon>
        <taxon>Magnoliopsida</taxon>
        <taxon>eudicotyledons</taxon>
        <taxon>Gunneridae</taxon>
        <taxon>Pentapetalae</taxon>
        <taxon>rosids</taxon>
        <taxon>malvids</taxon>
        <taxon>Myrtales</taxon>
        <taxon>Lythraceae</taxon>
        <taxon>Trapa</taxon>
    </lineage>
</organism>
<feature type="region of interest" description="Disordered" evidence="2">
    <location>
        <begin position="187"/>
        <end position="209"/>
    </location>
</feature>
<evidence type="ECO:0000256" key="2">
    <source>
        <dbReference type="SAM" id="MobiDB-lite"/>
    </source>
</evidence>
<dbReference type="EMBL" id="JAXIOK010000020">
    <property type="protein sequence ID" value="KAK4747126.1"/>
    <property type="molecule type" value="Genomic_DNA"/>
</dbReference>
<comment type="caution">
    <text evidence="3">The sequence shown here is derived from an EMBL/GenBank/DDBJ whole genome shotgun (WGS) entry which is preliminary data.</text>
</comment>
<dbReference type="AlphaFoldDB" id="A0AAN7JCU8"/>
<dbReference type="Gene3D" id="1.20.5.1160">
    <property type="entry name" value="Vasodilator-stimulated phosphoprotein"/>
    <property type="match status" value="1"/>
</dbReference>
<protein>
    <recommendedName>
        <fullName evidence="5">WEB family protein</fullName>
    </recommendedName>
</protein>
<accession>A0AAN7JCU8</accession>
<evidence type="ECO:0000313" key="3">
    <source>
        <dbReference type="EMBL" id="KAK4747126.1"/>
    </source>
</evidence>
<feature type="region of interest" description="Disordered" evidence="2">
    <location>
        <begin position="558"/>
        <end position="629"/>
    </location>
</feature>
<gene>
    <name evidence="3" type="ORF">SAY87_026163</name>
</gene>
<reference evidence="3 4" key="1">
    <citation type="journal article" date="2023" name="Hortic Res">
        <title>Pangenome of water caltrop reveals structural variations and asymmetric subgenome divergence after allopolyploidization.</title>
        <authorList>
            <person name="Zhang X."/>
            <person name="Chen Y."/>
            <person name="Wang L."/>
            <person name="Yuan Y."/>
            <person name="Fang M."/>
            <person name="Shi L."/>
            <person name="Lu R."/>
            <person name="Comes H.P."/>
            <person name="Ma Y."/>
            <person name="Chen Y."/>
            <person name="Huang G."/>
            <person name="Zhou Y."/>
            <person name="Zheng Z."/>
            <person name="Qiu Y."/>
        </authorList>
    </citation>
    <scope>NUCLEOTIDE SEQUENCE [LARGE SCALE GENOMIC DNA]</scope>
    <source>
        <tissue evidence="3">Roots</tissue>
    </source>
</reference>
<feature type="compositionally biased region" description="Basic and acidic residues" evidence="2">
    <location>
        <begin position="574"/>
        <end position="585"/>
    </location>
</feature>
<proteinExistence type="predicted"/>
<evidence type="ECO:0008006" key="5">
    <source>
        <dbReference type="Google" id="ProtNLM"/>
    </source>
</evidence>
<keyword evidence="4" id="KW-1185">Reference proteome</keyword>
<sequence>MPHISRPLFPFPHKTGDRHRESIILSNRFEVWHLNNPSTASIGDNPQDFKLISFETMIIHSAGEISLLGDSRMQQNLAQLEEELQFLKDQLSSTEEERDWALNELKQARKEADDANQKLQEAITPRKVPGIYTELNSVKKLLTNANFELKTKENELEALRIDAKKAKQLEQELKKLNDEVAGLMDSKAEAENERTHEMEEESPGCKETDSKVLESLKTVEVLKESKNEVLSLQEKFERFEGSASTDISSRNYQEDDNNLMEAIESLTSELQSAKESEKQALMKAQNLLGEIRKLRNELKSANDAEENSKKAMDDLALALKEVATESSEVKLKLNLALGELEHRKGEAENVKAKAKNAEEKYKAVLDGLRKENEMYKNTAERLRQEAEESLLAWNDKETMFVGCIRRAEEEKALAQQENIRLVESIRTADSMVRTSKEENFKLRDILKQAINEANVAKEAANIARNENSQLKDCMSEKDKMLDFLSREIEILRANEIAAMENIKELKRLIAEASSPHSEGRDTPRKFHKQSSMEKDQSKDGRRLGKAFSFNLKDLRIHTKHRDMDSGEENNNNNRIKDGECNKSEETNSEEDPELADPLKGSIFDAVDDSPGSACHHRRKSSSAFTSDGEVMNPEELDHLEAAHFDDLENGRFSSRRRNRLLKRFGDLLIRRRSSCEIKHR</sequence>
<evidence type="ECO:0000313" key="4">
    <source>
        <dbReference type="Proteomes" id="UP001345219"/>
    </source>
</evidence>
<feature type="region of interest" description="Disordered" evidence="2">
    <location>
        <begin position="512"/>
        <end position="543"/>
    </location>
</feature>
<feature type="compositionally biased region" description="Basic and acidic residues" evidence="2">
    <location>
        <begin position="517"/>
        <end position="542"/>
    </location>
</feature>
<name>A0AAN7JCU8_9MYRT</name>
<keyword evidence="1" id="KW-0175">Coiled coil</keyword>
<dbReference type="PANTHER" id="PTHR35164">
    <property type="entry name" value="EXPRESSED PROTEIN"/>
    <property type="match status" value="1"/>
</dbReference>
<dbReference type="PANTHER" id="PTHR35164:SF9">
    <property type="entry name" value="EXPRESSED PROTEIN"/>
    <property type="match status" value="1"/>
</dbReference>
<dbReference type="Proteomes" id="UP001345219">
    <property type="component" value="Chromosome 20"/>
</dbReference>
<feature type="coiled-coil region" evidence="1">
    <location>
        <begin position="222"/>
        <end position="508"/>
    </location>
</feature>
<evidence type="ECO:0000256" key="1">
    <source>
        <dbReference type="SAM" id="Coils"/>
    </source>
</evidence>